<reference evidence="10" key="1">
    <citation type="submission" date="2021-01" db="EMBL/GenBank/DDBJ databases">
        <title>Whole genome shotgun sequence of Actinocatenispora rupis NBRC 107355.</title>
        <authorList>
            <person name="Komaki H."/>
            <person name="Tamura T."/>
        </authorList>
    </citation>
    <scope>NUCLEOTIDE SEQUENCE</scope>
    <source>
        <strain evidence="10">NBRC 107355</strain>
    </source>
</reference>
<proteinExistence type="predicted"/>
<dbReference type="RefSeq" id="WP_345710066.1">
    <property type="nucleotide sequence ID" value="NZ_BAAAZM010000001.1"/>
</dbReference>
<dbReference type="GO" id="GO:0046872">
    <property type="term" value="F:metal ion binding"/>
    <property type="evidence" value="ECO:0007669"/>
    <property type="project" value="UniProtKB-KW"/>
</dbReference>
<keyword evidence="7" id="KW-0865">Zymogen</keyword>
<dbReference type="SUPFAM" id="SSF54897">
    <property type="entry name" value="Protease propeptides/inhibitors"/>
    <property type="match status" value="1"/>
</dbReference>
<dbReference type="CDD" id="cd04056">
    <property type="entry name" value="Peptidases_S53"/>
    <property type="match status" value="1"/>
</dbReference>
<dbReference type="EMBL" id="BOMB01000038">
    <property type="protein sequence ID" value="GID15091.1"/>
    <property type="molecule type" value="Genomic_DNA"/>
</dbReference>
<evidence type="ECO:0000256" key="3">
    <source>
        <dbReference type="ARBA" id="ARBA00022723"/>
    </source>
</evidence>
<dbReference type="AlphaFoldDB" id="A0A8J3JB22"/>
<feature type="compositionally biased region" description="Polar residues" evidence="8">
    <location>
        <begin position="325"/>
        <end position="334"/>
    </location>
</feature>
<accession>A0A8J3JB22</accession>
<keyword evidence="5" id="KW-0720">Serine protease</keyword>
<name>A0A8J3JB22_9ACTN</name>
<keyword evidence="6" id="KW-0106">Calcium</keyword>
<dbReference type="Proteomes" id="UP000612808">
    <property type="component" value="Unassembled WGS sequence"/>
</dbReference>
<dbReference type="PANTHER" id="PTHR14218">
    <property type="entry name" value="PROTEASE S8 TRIPEPTIDYL PEPTIDASE I CLN2"/>
    <property type="match status" value="1"/>
</dbReference>
<keyword evidence="4" id="KW-0378">Hydrolase</keyword>
<dbReference type="InterPro" id="IPR030400">
    <property type="entry name" value="Sedolisin_dom"/>
</dbReference>
<comment type="caution">
    <text evidence="10">The sequence shown here is derived from an EMBL/GenBank/DDBJ whole genome shotgun (WGS) entry which is preliminary data.</text>
</comment>
<dbReference type="PANTHER" id="PTHR14218:SF15">
    <property type="entry name" value="TRIPEPTIDYL-PEPTIDASE 1"/>
    <property type="match status" value="1"/>
</dbReference>
<dbReference type="InterPro" id="IPR036852">
    <property type="entry name" value="Peptidase_S8/S53_dom_sf"/>
</dbReference>
<evidence type="ECO:0000256" key="1">
    <source>
        <dbReference type="ARBA" id="ARBA00001913"/>
    </source>
</evidence>
<feature type="region of interest" description="Disordered" evidence="8">
    <location>
        <begin position="1"/>
        <end position="24"/>
    </location>
</feature>
<dbReference type="Pfam" id="PF09286">
    <property type="entry name" value="Pro-kuma_activ"/>
    <property type="match status" value="1"/>
</dbReference>
<dbReference type="CDD" id="cd11377">
    <property type="entry name" value="Pro-peptidase_S53"/>
    <property type="match status" value="1"/>
</dbReference>
<evidence type="ECO:0000259" key="9">
    <source>
        <dbReference type="PROSITE" id="PS51695"/>
    </source>
</evidence>
<dbReference type="GO" id="GO:0004252">
    <property type="term" value="F:serine-type endopeptidase activity"/>
    <property type="evidence" value="ECO:0007669"/>
    <property type="project" value="InterPro"/>
</dbReference>
<feature type="region of interest" description="Disordered" evidence="8">
    <location>
        <begin position="325"/>
        <end position="350"/>
    </location>
</feature>
<dbReference type="GO" id="GO:0006508">
    <property type="term" value="P:proteolysis"/>
    <property type="evidence" value="ECO:0007669"/>
    <property type="project" value="UniProtKB-KW"/>
</dbReference>
<evidence type="ECO:0000313" key="11">
    <source>
        <dbReference type="Proteomes" id="UP000612808"/>
    </source>
</evidence>
<gene>
    <name evidence="10" type="ORF">Aru02nite_59800</name>
</gene>
<organism evidence="10 11">
    <name type="scientific">Actinocatenispora rupis</name>
    <dbReference type="NCBI Taxonomy" id="519421"/>
    <lineage>
        <taxon>Bacteria</taxon>
        <taxon>Bacillati</taxon>
        <taxon>Actinomycetota</taxon>
        <taxon>Actinomycetes</taxon>
        <taxon>Micromonosporales</taxon>
        <taxon>Micromonosporaceae</taxon>
        <taxon>Actinocatenispora</taxon>
    </lineage>
</organism>
<protein>
    <submittedName>
        <fullName evidence="10">Kumamolisin</fullName>
    </submittedName>
</protein>
<dbReference type="Gene3D" id="3.40.50.200">
    <property type="entry name" value="Peptidase S8/S53 domain"/>
    <property type="match status" value="1"/>
</dbReference>
<comment type="cofactor">
    <cofactor evidence="1">
        <name>Ca(2+)</name>
        <dbReference type="ChEBI" id="CHEBI:29108"/>
    </cofactor>
</comment>
<dbReference type="InterPro" id="IPR050819">
    <property type="entry name" value="Tripeptidyl-peptidase_I"/>
</dbReference>
<evidence type="ECO:0000256" key="6">
    <source>
        <dbReference type="ARBA" id="ARBA00022837"/>
    </source>
</evidence>
<evidence type="ECO:0000256" key="2">
    <source>
        <dbReference type="ARBA" id="ARBA00022670"/>
    </source>
</evidence>
<sequence length="522" mass="52457">MPDESFVTVPGSRRYATADTTPSGPLDTAARVQITLVLRRRADLPGDLVEGPSIVSRAEFADRYGAAPADIDLVTRVLTAHGLTVDSADARTRLVKVSGPVGTLADVFGAQLTQVSAPYGGRTVEYRHREGELRMPAELADVVLAVLGLDDRPQARTRHRVAAAAAGQVSYTPPQLGAIYKFPDGTDGTGQTVAIIELGGGFGQTDLDTYFRGLGIATPTVTAVGVDGGKNVPGGDPNGADGEVLLDIEVVGGLAPGAHQTVYFAPNTDQGFLDALSQAIHADPSPIAVSISWGASEDSWSAQARTSFDAVLSDAGALGVTVTAASGDNGSSDGATDGKPHTDFPASSPHVLACGGTSLTADPTTGTVTSETVWNGGAQGGATGGGISDTFDQPTWQANAGVPTGAGGGTGRGIPDVAANADPATGYQVLVDGKSYVIGGTSAVAPLWAALLARIAQQTGKRFGQAQPALYAKAAPGTAAPGFRDVVSGDNGDYQAGPGWDACTGLGVPDGSALGAVLGGSV</sequence>
<dbReference type="SMART" id="SM00944">
    <property type="entry name" value="Pro-kuma_activ"/>
    <property type="match status" value="1"/>
</dbReference>
<evidence type="ECO:0000256" key="4">
    <source>
        <dbReference type="ARBA" id="ARBA00022801"/>
    </source>
</evidence>
<keyword evidence="2" id="KW-0645">Protease</keyword>
<feature type="domain" description="Peptidase S53" evidence="9">
    <location>
        <begin position="170"/>
        <end position="521"/>
    </location>
</feature>
<dbReference type="PROSITE" id="PS51695">
    <property type="entry name" value="SEDOLISIN"/>
    <property type="match status" value="1"/>
</dbReference>
<dbReference type="InterPro" id="IPR015366">
    <property type="entry name" value="S53_propep"/>
</dbReference>
<keyword evidence="3" id="KW-0479">Metal-binding</keyword>
<evidence type="ECO:0000256" key="8">
    <source>
        <dbReference type="SAM" id="MobiDB-lite"/>
    </source>
</evidence>
<keyword evidence="11" id="KW-1185">Reference proteome</keyword>
<dbReference type="GO" id="GO:0008240">
    <property type="term" value="F:tripeptidyl-peptidase activity"/>
    <property type="evidence" value="ECO:0007669"/>
    <property type="project" value="TreeGrafter"/>
</dbReference>
<evidence type="ECO:0000313" key="10">
    <source>
        <dbReference type="EMBL" id="GID15091.1"/>
    </source>
</evidence>
<evidence type="ECO:0000256" key="7">
    <source>
        <dbReference type="ARBA" id="ARBA00023145"/>
    </source>
</evidence>
<evidence type="ECO:0000256" key="5">
    <source>
        <dbReference type="ARBA" id="ARBA00022825"/>
    </source>
</evidence>
<dbReference type="SUPFAM" id="SSF52743">
    <property type="entry name" value="Subtilisin-like"/>
    <property type="match status" value="1"/>
</dbReference>